<dbReference type="KEGG" id="mhb:MHM_03840"/>
<dbReference type="HOGENOM" id="CLU_1934207_0_0_14"/>
<sequence length="130" mass="15174">MCGCKRGRKVDLLFFLHFLKSQLRLFNLIVLKNKRENTIQVFSFKLLYLVLVLYCSFTLSELWNAAARIIEGGVKRGWSLPSKLFSFRGLFHQQRSRKHWVENILAYWTKTLDAAELSYGSLPVNNLSES</sequence>
<dbReference type="EMBL" id="HE613254">
    <property type="protein sequence ID" value="CCE66902.1"/>
    <property type="molecule type" value="Genomic_DNA"/>
</dbReference>
<proteinExistence type="predicted"/>
<keyword evidence="1" id="KW-0472">Membrane</keyword>
<evidence type="ECO:0000256" key="1">
    <source>
        <dbReference type="SAM" id="Phobius"/>
    </source>
</evidence>
<feature type="transmembrane region" description="Helical" evidence="1">
    <location>
        <begin position="46"/>
        <end position="66"/>
    </location>
</feature>
<keyword evidence="1" id="KW-1133">Transmembrane helix</keyword>
<reference evidence="2" key="1">
    <citation type="submission" date="2011-11" db="EMBL/GenBank/DDBJ databases">
        <title>Complete genome sequence of Candidatus Mycoplasma haemominutum.</title>
        <authorList>
            <person name="Barker E.N."/>
            <person name="Darby A.C."/>
            <person name="Helps C.R."/>
            <person name="Peters I.R."/>
            <person name="Hughes M.A."/>
            <person name="Radford A.D."/>
            <person name="Novacco M."/>
            <person name="Boretti F."/>
            <person name="Hofmann-Lehmann R."/>
            <person name="Tasker S."/>
        </authorList>
    </citation>
    <scope>NUCLEOTIDE SEQUENCE</scope>
    <source>
        <strain evidence="2">Birmingham 1</strain>
    </source>
</reference>
<keyword evidence="1" id="KW-0812">Transmembrane</keyword>
<protein>
    <submittedName>
        <fullName evidence="2">Uncharacterized protein</fullName>
    </submittedName>
</protein>
<gene>
    <name evidence="2" type="ORF">MHM_03840</name>
</gene>
<name>G8C3K4_9MOLU</name>
<accession>G8C3K4</accession>
<evidence type="ECO:0000313" key="2">
    <source>
        <dbReference type="EMBL" id="CCE66902.1"/>
    </source>
</evidence>
<organism evidence="2">
    <name type="scientific">Candidatus Mycoplasma haematominutum 'Birmingham 1'</name>
    <dbReference type="NCBI Taxonomy" id="1116213"/>
    <lineage>
        <taxon>Bacteria</taxon>
        <taxon>Bacillati</taxon>
        <taxon>Mycoplasmatota</taxon>
        <taxon>Mollicutes</taxon>
        <taxon>Mycoplasmataceae</taxon>
        <taxon>Mycoplasma</taxon>
    </lineage>
</organism>
<reference evidence="2" key="2">
    <citation type="submission" date="2011-11" db="EMBL/GenBank/DDBJ databases">
        <authorList>
            <person name="Barker E."/>
        </authorList>
    </citation>
    <scope>NUCLEOTIDE SEQUENCE</scope>
    <source>
        <strain evidence="2">Birmingham 1</strain>
    </source>
</reference>
<dbReference type="PATRIC" id="fig|1116213.3.peg.414"/>
<dbReference type="AlphaFoldDB" id="G8C3K4"/>